<gene>
    <name evidence="2" type="ORF">MM415A00691_0005</name>
    <name evidence="1" type="ORF">MM415B00267_0072</name>
</gene>
<proteinExistence type="predicted"/>
<sequence>MSTMQEFADFSITFNTDIIRIRRKISEYIPENYKGFIEYGNKLIEERLVLVTSLASLNKYLDKSSLEYLPEKTKSSTELERKVSLDASTCPIRYLRDVCEGVLKTLDFKLSFINNQYDMSK</sequence>
<dbReference type="EMBL" id="MT141567">
    <property type="protein sequence ID" value="QJA67246.1"/>
    <property type="molecule type" value="Genomic_DNA"/>
</dbReference>
<name>A0A6M3KGA2_9ZZZZ</name>
<dbReference type="AlphaFoldDB" id="A0A6M3KGA2"/>
<dbReference type="EMBL" id="MT142429">
    <property type="protein sequence ID" value="QJA80611.1"/>
    <property type="molecule type" value="Genomic_DNA"/>
</dbReference>
<evidence type="ECO:0000313" key="1">
    <source>
        <dbReference type="EMBL" id="QJA67246.1"/>
    </source>
</evidence>
<accession>A0A6M3KGA2</accession>
<reference evidence="2" key="1">
    <citation type="submission" date="2020-03" db="EMBL/GenBank/DDBJ databases">
        <title>The deep terrestrial virosphere.</title>
        <authorList>
            <person name="Holmfeldt K."/>
            <person name="Nilsson E."/>
            <person name="Simone D."/>
            <person name="Lopez-Fernandez M."/>
            <person name="Wu X."/>
            <person name="de Brujin I."/>
            <person name="Lundin D."/>
            <person name="Andersson A."/>
            <person name="Bertilsson S."/>
            <person name="Dopson M."/>
        </authorList>
    </citation>
    <scope>NUCLEOTIDE SEQUENCE</scope>
    <source>
        <strain evidence="2">MM415A00691</strain>
        <strain evidence="1">MM415B00267</strain>
    </source>
</reference>
<organism evidence="2">
    <name type="scientific">viral metagenome</name>
    <dbReference type="NCBI Taxonomy" id="1070528"/>
    <lineage>
        <taxon>unclassified sequences</taxon>
        <taxon>metagenomes</taxon>
        <taxon>organismal metagenomes</taxon>
    </lineage>
</organism>
<evidence type="ECO:0000313" key="2">
    <source>
        <dbReference type="EMBL" id="QJA80611.1"/>
    </source>
</evidence>
<protein>
    <submittedName>
        <fullName evidence="2">Uncharacterized protein</fullName>
    </submittedName>
</protein>